<sequence>MVLPQFWWLLLIATLGQLAYFVAFFILRWRSKDVQEMPLATQASLWIGGLCGLGYGFMQSDFLFVVGQACVLLIAIRMTRKNGAE</sequence>
<dbReference type="Gene3D" id="1.20.1280.290">
    <property type="match status" value="1"/>
</dbReference>
<keyword evidence="1" id="KW-1133">Transmembrane helix</keyword>
<gene>
    <name evidence="2" type="ORF">F8A88_04315</name>
</gene>
<feature type="transmembrane region" description="Helical" evidence="1">
    <location>
        <begin position="39"/>
        <end position="56"/>
    </location>
</feature>
<organism evidence="2 3">
    <name type="scientific">Pseudodesulfovibrio senegalensis</name>
    <dbReference type="NCBI Taxonomy" id="1721087"/>
    <lineage>
        <taxon>Bacteria</taxon>
        <taxon>Pseudomonadati</taxon>
        <taxon>Thermodesulfobacteriota</taxon>
        <taxon>Desulfovibrionia</taxon>
        <taxon>Desulfovibrionales</taxon>
        <taxon>Desulfovibrionaceae</taxon>
    </lineage>
</organism>
<name>A0A6N6NBF9_9BACT</name>
<dbReference type="OrthoDB" id="5465287at2"/>
<proteinExistence type="predicted"/>
<keyword evidence="1" id="KW-0472">Membrane</keyword>
<evidence type="ECO:0000313" key="2">
    <source>
        <dbReference type="EMBL" id="KAB1443887.1"/>
    </source>
</evidence>
<keyword evidence="3" id="KW-1185">Reference proteome</keyword>
<comment type="caution">
    <text evidence="2">The sequence shown here is derived from an EMBL/GenBank/DDBJ whole genome shotgun (WGS) entry which is preliminary data.</text>
</comment>
<dbReference type="AlphaFoldDB" id="A0A6N6NBF9"/>
<dbReference type="Proteomes" id="UP000438699">
    <property type="component" value="Unassembled WGS sequence"/>
</dbReference>
<evidence type="ECO:0000313" key="3">
    <source>
        <dbReference type="Proteomes" id="UP000438699"/>
    </source>
</evidence>
<dbReference type="EMBL" id="WAIE01000001">
    <property type="protein sequence ID" value="KAB1443887.1"/>
    <property type="molecule type" value="Genomic_DNA"/>
</dbReference>
<accession>A0A6N6NBF9</accession>
<evidence type="ECO:0000256" key="1">
    <source>
        <dbReference type="SAM" id="Phobius"/>
    </source>
</evidence>
<keyword evidence="1" id="KW-0812">Transmembrane</keyword>
<protein>
    <submittedName>
        <fullName evidence="2">Lipid A biosynthesis domain-containing protein</fullName>
    </submittedName>
</protein>
<reference evidence="2 3" key="1">
    <citation type="journal article" date="2017" name="Int. J. Syst. Evol. Microbiol.">
        <title>Desulfovibrio senegalensis sp. nov., a mesophilic sulfate reducer isolated from marine sediment.</title>
        <authorList>
            <person name="Thioye A."/>
            <person name="Gam Z.B.A."/>
            <person name="Mbengue M."/>
            <person name="Cayol J.L."/>
            <person name="Joseph-Bartoli M."/>
            <person name="Toure-Kane C."/>
            <person name="Labat M."/>
        </authorList>
    </citation>
    <scope>NUCLEOTIDE SEQUENCE [LARGE SCALE GENOMIC DNA]</scope>
    <source>
        <strain evidence="2 3">DSM 101509</strain>
    </source>
</reference>
<feature type="transmembrane region" description="Helical" evidence="1">
    <location>
        <begin position="6"/>
        <end position="27"/>
    </location>
</feature>